<accession>A0ABX1GC69</accession>
<evidence type="ECO:0000256" key="1">
    <source>
        <dbReference type="SAM" id="Phobius"/>
    </source>
</evidence>
<dbReference type="EMBL" id="JAAWWK010000001">
    <property type="protein sequence ID" value="NKI16002.1"/>
    <property type="molecule type" value="Genomic_DNA"/>
</dbReference>
<proteinExistence type="predicted"/>
<feature type="transmembrane region" description="Helical" evidence="1">
    <location>
        <begin position="35"/>
        <end position="56"/>
    </location>
</feature>
<name>A0ABX1GC69_9GAMM</name>
<protein>
    <recommendedName>
        <fullName evidence="2">Linalool dehydratase/isomerase domain-containing protein</fullName>
    </recommendedName>
</protein>
<keyword evidence="1" id="KW-1133">Transmembrane helix</keyword>
<evidence type="ECO:0000313" key="3">
    <source>
        <dbReference type="EMBL" id="NKI16002.1"/>
    </source>
</evidence>
<evidence type="ECO:0000313" key="4">
    <source>
        <dbReference type="Proteomes" id="UP000765845"/>
    </source>
</evidence>
<evidence type="ECO:0000259" key="2">
    <source>
        <dbReference type="Pfam" id="PF18566"/>
    </source>
</evidence>
<comment type="caution">
    <text evidence="3">The sequence shown here is derived from an EMBL/GenBank/DDBJ whole genome shotgun (WGS) entry which is preliminary data.</text>
</comment>
<dbReference type="Pfam" id="PF18566">
    <property type="entry name" value="Ldi"/>
    <property type="match status" value="1"/>
</dbReference>
<dbReference type="Proteomes" id="UP000765845">
    <property type="component" value="Unassembled WGS sequence"/>
</dbReference>
<feature type="domain" description="Linalool dehydratase/isomerase" evidence="2">
    <location>
        <begin position="223"/>
        <end position="528"/>
    </location>
</feature>
<keyword evidence="4" id="KW-1185">Reference proteome</keyword>
<feature type="transmembrane region" description="Helical" evidence="1">
    <location>
        <begin position="126"/>
        <end position="144"/>
    </location>
</feature>
<sequence length="648" mass="72531">MQTDAARSVIWDNLPKITKKKLHGNITSRLRRRTLVLYLLLLVVGAALVVGGSTTYLQVFGLGLAFPGAGFFAASWWAFLFVPLTMVLFLVAMAAWLFTGNLMAPIAIWLLSAVLAPLSSHHVADWVLPTVIALPLAILVMAFFGSKSKLKKQMAIQSKRNALLDNIPALMSNMCEDKPNPGESELSHTDLKVMRYLFDLSLQPFGKFDGFVRKDNFQPAALRYQLNHIQYTLGVMQCHYTPNFHGYLNEAQRYTIESLTLPEVCGYWKLESVWGNFTWNPDPVDTKDNIMLTGWSGHCLGTYALNTGDTRYFEEGSLAFKPFKKENSKRYKHSNHTFVDSLLKNWNQCNYFLFPCEPNFVYAQCNLYGYGALATYDLVTGSNHTNDIDSRFRDNLKEEFELATGDIQPILSNLTGLPFLFKPSVVANLSNVHLLNVVDPKLARRTYGLFRTEDMKIVDSDTLDLNLTNMDSVDPGNYTKSFAFTYSWVAAAAGEMGDREVARLALEKVEKEYSLQEKNGALMLEGVSVITAADYALARIIKTDFWRDSVLVGPSSTTKSGPILSDCRYPDVLVAKAYSHDGVSLDLVLYNGNEKGDQEIVVSRLEENRQYKLQVSGREDVLAVASDTGEIRTNVYIDGRTAITLSPV</sequence>
<dbReference type="RefSeq" id="WP_168448548.1">
    <property type="nucleotide sequence ID" value="NZ_JAAWWK010000001.1"/>
</dbReference>
<gene>
    <name evidence="3" type="ORF">HCU74_01090</name>
</gene>
<keyword evidence="1" id="KW-0812">Transmembrane</keyword>
<organism evidence="3 4">
    <name type="scientific">Spongiibacter thalassae</name>
    <dbReference type="NCBI Taxonomy" id="2721624"/>
    <lineage>
        <taxon>Bacteria</taxon>
        <taxon>Pseudomonadati</taxon>
        <taxon>Pseudomonadota</taxon>
        <taxon>Gammaproteobacteria</taxon>
        <taxon>Cellvibrionales</taxon>
        <taxon>Spongiibacteraceae</taxon>
        <taxon>Spongiibacter</taxon>
    </lineage>
</organism>
<reference evidence="3 4" key="1">
    <citation type="submission" date="2020-04" db="EMBL/GenBank/DDBJ databases">
        <authorList>
            <person name="Yoon J."/>
        </authorList>
    </citation>
    <scope>NUCLEOTIDE SEQUENCE [LARGE SCALE GENOMIC DNA]</scope>
    <source>
        <strain evidence="3 4">KMU-166</strain>
    </source>
</reference>
<dbReference type="InterPro" id="IPR041411">
    <property type="entry name" value="Ldi"/>
</dbReference>
<keyword evidence="1" id="KW-0472">Membrane</keyword>